<dbReference type="GO" id="GO:0008234">
    <property type="term" value="F:cysteine-type peptidase activity"/>
    <property type="evidence" value="ECO:0007669"/>
    <property type="project" value="InterPro"/>
</dbReference>
<comment type="similarity">
    <text evidence="1">Belongs to the peptidase C48 family.</text>
</comment>
<reference evidence="5" key="1">
    <citation type="submission" date="2020-05" db="EMBL/GenBank/DDBJ databases">
        <title>WGS assembly of Panicum virgatum.</title>
        <authorList>
            <person name="Lovell J.T."/>
            <person name="Jenkins J."/>
            <person name="Shu S."/>
            <person name="Juenger T.E."/>
            <person name="Schmutz J."/>
        </authorList>
    </citation>
    <scope>NUCLEOTIDE SEQUENCE</scope>
    <source>
        <strain evidence="5">AP13</strain>
    </source>
</reference>
<keyword evidence="3" id="KW-0378">Hydrolase</keyword>
<keyword evidence="6" id="KW-1185">Reference proteome</keyword>
<name>A0A8T0SUN3_PANVG</name>
<evidence type="ECO:0000256" key="1">
    <source>
        <dbReference type="ARBA" id="ARBA00005234"/>
    </source>
</evidence>
<dbReference type="Proteomes" id="UP000823388">
    <property type="component" value="Chromosome 5K"/>
</dbReference>
<keyword evidence="2" id="KW-0645">Protease</keyword>
<feature type="domain" description="Ubiquitin-like protease family profile" evidence="4">
    <location>
        <begin position="1"/>
        <end position="104"/>
    </location>
</feature>
<evidence type="ECO:0000256" key="2">
    <source>
        <dbReference type="ARBA" id="ARBA00022670"/>
    </source>
</evidence>
<accession>A0A8T0SUN3</accession>
<organism evidence="5 6">
    <name type="scientific">Panicum virgatum</name>
    <name type="common">Blackwell switchgrass</name>
    <dbReference type="NCBI Taxonomy" id="38727"/>
    <lineage>
        <taxon>Eukaryota</taxon>
        <taxon>Viridiplantae</taxon>
        <taxon>Streptophyta</taxon>
        <taxon>Embryophyta</taxon>
        <taxon>Tracheophyta</taxon>
        <taxon>Spermatophyta</taxon>
        <taxon>Magnoliopsida</taxon>
        <taxon>Liliopsida</taxon>
        <taxon>Poales</taxon>
        <taxon>Poaceae</taxon>
        <taxon>PACMAD clade</taxon>
        <taxon>Panicoideae</taxon>
        <taxon>Panicodae</taxon>
        <taxon>Paniceae</taxon>
        <taxon>Panicinae</taxon>
        <taxon>Panicum</taxon>
        <taxon>Panicum sect. Hiantes</taxon>
    </lineage>
</organism>
<protein>
    <recommendedName>
        <fullName evidence="4">Ubiquitin-like protease family profile domain-containing protein</fullName>
    </recommendedName>
</protein>
<proteinExistence type="inferred from homology"/>
<gene>
    <name evidence="5" type="ORF">PVAP13_5KG528500</name>
</gene>
<evidence type="ECO:0000313" key="6">
    <source>
        <dbReference type="Proteomes" id="UP000823388"/>
    </source>
</evidence>
<comment type="caution">
    <text evidence="5">The sequence shown here is derived from an EMBL/GenBank/DDBJ whole genome shotgun (WGS) entry which is preliminary data.</text>
</comment>
<dbReference type="SUPFAM" id="SSF54001">
    <property type="entry name" value="Cysteine proteinases"/>
    <property type="match status" value="1"/>
</dbReference>
<dbReference type="PROSITE" id="PS50600">
    <property type="entry name" value="ULP_PROTEASE"/>
    <property type="match status" value="1"/>
</dbReference>
<evidence type="ECO:0000313" key="5">
    <source>
        <dbReference type="EMBL" id="KAG2600603.1"/>
    </source>
</evidence>
<dbReference type="InterPro" id="IPR038765">
    <property type="entry name" value="Papain-like_cys_pep_sf"/>
</dbReference>
<evidence type="ECO:0000259" key="4">
    <source>
        <dbReference type="PROSITE" id="PS50600"/>
    </source>
</evidence>
<dbReference type="GO" id="GO:0006508">
    <property type="term" value="P:proteolysis"/>
    <property type="evidence" value="ECO:0007669"/>
    <property type="project" value="UniProtKB-KW"/>
</dbReference>
<evidence type="ECO:0000256" key="3">
    <source>
        <dbReference type="ARBA" id="ARBA00022801"/>
    </source>
</evidence>
<dbReference type="InterPro" id="IPR003653">
    <property type="entry name" value="Peptidase_C48_C"/>
</dbReference>
<dbReference type="AlphaFoldDB" id="A0A8T0SUN3"/>
<dbReference type="Gene3D" id="3.40.395.10">
    <property type="entry name" value="Adenoviral Proteinase, Chain A"/>
    <property type="match status" value="1"/>
</dbReference>
<dbReference type="EMBL" id="CM029045">
    <property type="protein sequence ID" value="KAG2600603.1"/>
    <property type="molecule type" value="Genomic_DNA"/>
</dbReference>
<sequence>MLLGDSISAQSKVHIPCFIDKQWVIIVVNFNKRRFDILSPEYGADKTMKVINSVVYNFRLFFILGFPSFQIFNIRDFTVCYIYVPKQQSISDSGIFVTCFMESFDGTNITWFTKSDIQAIREKKLFQLIFSKENKARAQVVSNFKKQYNVGEY</sequence>
<dbReference type="Pfam" id="PF02902">
    <property type="entry name" value="Peptidase_C48"/>
    <property type="match status" value="1"/>
</dbReference>